<dbReference type="InterPro" id="IPR002052">
    <property type="entry name" value="DNA_methylase_N6_adenine_CS"/>
</dbReference>
<keyword evidence="1 3" id="KW-0489">Methyltransferase</keyword>
<dbReference type="InterPro" id="IPR029063">
    <property type="entry name" value="SAM-dependent_MTases_sf"/>
</dbReference>
<dbReference type="GO" id="GO:0008168">
    <property type="term" value="F:methyltransferase activity"/>
    <property type="evidence" value="ECO:0007669"/>
    <property type="project" value="UniProtKB-KW"/>
</dbReference>
<dbReference type="SUPFAM" id="SSF53335">
    <property type="entry name" value="S-adenosyl-L-methionine-dependent methyltransferases"/>
    <property type="match status" value="1"/>
</dbReference>
<dbReference type="NCBIfam" id="TIGR00095">
    <property type="entry name" value="16S rRNA (guanine(966)-N(2))-methyltransferase RsmD"/>
    <property type="match status" value="1"/>
</dbReference>
<dbReference type="EMBL" id="FUWV01000001">
    <property type="protein sequence ID" value="SJZ35327.1"/>
    <property type="molecule type" value="Genomic_DNA"/>
</dbReference>
<dbReference type="PANTHER" id="PTHR43542">
    <property type="entry name" value="METHYLTRANSFERASE"/>
    <property type="match status" value="1"/>
</dbReference>
<keyword evidence="4" id="KW-1185">Reference proteome</keyword>
<sequence length="184" mass="20783">MRVITGSAKGRHLITTKGNRIRPTSERIKEALFSILGNKVVDSVFVDCFAGTGAIGIEALSRGAKKCYFIDNHPESLELIKKNLQITDLLNRSKIISKNIVSGIREISSYCQKIDIIFLDPPYLKGFIQPTLLEIININILHPSSLIIVEHSKKDFLKDQEGLYCLQQRIYGNTVLSFFMKEEN</sequence>
<dbReference type="GO" id="GO:0031167">
    <property type="term" value="P:rRNA methylation"/>
    <property type="evidence" value="ECO:0007669"/>
    <property type="project" value="InterPro"/>
</dbReference>
<dbReference type="PROSITE" id="PS00092">
    <property type="entry name" value="N6_MTASE"/>
    <property type="match status" value="1"/>
</dbReference>
<evidence type="ECO:0000313" key="4">
    <source>
        <dbReference type="Proteomes" id="UP000196365"/>
    </source>
</evidence>
<gene>
    <name evidence="3" type="ORF">SAMN02745973_00216</name>
</gene>
<name>A0A1T4JZ50_9FIRM</name>
<dbReference type="Pfam" id="PF03602">
    <property type="entry name" value="Cons_hypoth95"/>
    <property type="match status" value="1"/>
</dbReference>
<dbReference type="CDD" id="cd02440">
    <property type="entry name" value="AdoMet_MTases"/>
    <property type="match status" value="1"/>
</dbReference>
<dbReference type="GO" id="GO:0003676">
    <property type="term" value="F:nucleic acid binding"/>
    <property type="evidence" value="ECO:0007669"/>
    <property type="project" value="InterPro"/>
</dbReference>
<evidence type="ECO:0000256" key="2">
    <source>
        <dbReference type="ARBA" id="ARBA00022679"/>
    </source>
</evidence>
<dbReference type="Proteomes" id="UP000196365">
    <property type="component" value="Unassembled WGS sequence"/>
</dbReference>
<protein>
    <submittedName>
        <fullName evidence="3">16S rRNA (Guanine(966)-N(2))-methyltransferase RsmD</fullName>
    </submittedName>
</protein>
<dbReference type="OrthoDB" id="9803017at2"/>
<evidence type="ECO:0000256" key="1">
    <source>
        <dbReference type="ARBA" id="ARBA00022603"/>
    </source>
</evidence>
<dbReference type="PANTHER" id="PTHR43542:SF1">
    <property type="entry name" value="METHYLTRANSFERASE"/>
    <property type="match status" value="1"/>
</dbReference>
<reference evidence="3 4" key="1">
    <citation type="submission" date="2017-02" db="EMBL/GenBank/DDBJ databases">
        <authorList>
            <person name="Peterson S.W."/>
        </authorList>
    </citation>
    <scope>NUCLEOTIDE SEQUENCE [LARGE SCALE GENOMIC DNA]</scope>
    <source>
        <strain evidence="3 4">DSM 15102</strain>
    </source>
</reference>
<organism evidence="3 4">
    <name type="scientific">Garciella nitratireducens DSM 15102</name>
    <dbReference type="NCBI Taxonomy" id="1121911"/>
    <lineage>
        <taxon>Bacteria</taxon>
        <taxon>Bacillati</taxon>
        <taxon>Bacillota</taxon>
        <taxon>Clostridia</taxon>
        <taxon>Eubacteriales</taxon>
        <taxon>Eubacteriaceae</taxon>
        <taxon>Garciella</taxon>
    </lineage>
</organism>
<dbReference type="InterPro" id="IPR004398">
    <property type="entry name" value="RNA_MeTrfase_RsmD"/>
</dbReference>
<dbReference type="PIRSF" id="PIRSF004553">
    <property type="entry name" value="CHP00095"/>
    <property type="match status" value="1"/>
</dbReference>
<dbReference type="RefSeq" id="WP_159454625.1">
    <property type="nucleotide sequence ID" value="NZ_FUWV01000001.1"/>
</dbReference>
<proteinExistence type="predicted"/>
<evidence type="ECO:0000313" key="3">
    <source>
        <dbReference type="EMBL" id="SJZ35327.1"/>
    </source>
</evidence>
<accession>A0A1T4JZ50</accession>
<keyword evidence="2 3" id="KW-0808">Transferase</keyword>
<dbReference type="Gene3D" id="3.40.50.150">
    <property type="entry name" value="Vaccinia Virus protein VP39"/>
    <property type="match status" value="1"/>
</dbReference>
<dbReference type="AlphaFoldDB" id="A0A1T4JZ50"/>